<reference evidence="2 3" key="1">
    <citation type="submission" date="2023-01" db="EMBL/GenBank/DDBJ databases">
        <title>Novel diversity within Roseofilum (Cyanobacteria; Desertifilaceae) from marine benthic mats with descriptions of four novel species.</title>
        <authorList>
            <person name="Wang Y."/>
            <person name="Berthold D.E."/>
            <person name="Hu J."/>
            <person name="Lefler F.W."/>
            <person name="Laughinghouse H.D. IV."/>
        </authorList>
    </citation>
    <scope>NUCLEOTIDE SEQUENCE [LARGE SCALE GENOMIC DNA]</scope>
    <source>
        <strain evidence="2 3">BLCC-M143</strain>
    </source>
</reference>
<proteinExistence type="predicted"/>
<dbReference type="Pfam" id="PF14229">
    <property type="entry name" value="DUF4332"/>
    <property type="match status" value="1"/>
</dbReference>
<evidence type="ECO:0000259" key="1">
    <source>
        <dbReference type="Pfam" id="PF14229"/>
    </source>
</evidence>
<keyword evidence="3" id="KW-1185">Reference proteome</keyword>
<evidence type="ECO:0000313" key="3">
    <source>
        <dbReference type="Proteomes" id="UP001232992"/>
    </source>
</evidence>
<dbReference type="InterPro" id="IPR025567">
    <property type="entry name" value="DUF4332"/>
</dbReference>
<organism evidence="2 3">
    <name type="scientific">Roseofilum casamattae BLCC-M143</name>
    <dbReference type="NCBI Taxonomy" id="3022442"/>
    <lineage>
        <taxon>Bacteria</taxon>
        <taxon>Bacillati</taxon>
        <taxon>Cyanobacteriota</taxon>
        <taxon>Cyanophyceae</taxon>
        <taxon>Desertifilales</taxon>
        <taxon>Desertifilaceae</taxon>
        <taxon>Roseofilum</taxon>
        <taxon>Roseofilum casamattae</taxon>
    </lineage>
</organism>
<accession>A0ABT7C2R9</accession>
<comment type="caution">
    <text evidence="2">The sequence shown here is derived from an EMBL/GenBank/DDBJ whole genome shotgun (WGS) entry which is preliminary data.</text>
</comment>
<dbReference type="Proteomes" id="UP001232992">
    <property type="component" value="Unassembled WGS sequence"/>
</dbReference>
<evidence type="ECO:0000313" key="2">
    <source>
        <dbReference type="EMBL" id="MDJ1185744.1"/>
    </source>
</evidence>
<gene>
    <name evidence="2" type="ORF">PMH09_21405</name>
</gene>
<protein>
    <submittedName>
        <fullName evidence="2">DUF4332 domain-containing protein</fullName>
    </submittedName>
</protein>
<dbReference type="EMBL" id="JAQOSQ010000047">
    <property type="protein sequence ID" value="MDJ1185744.1"/>
    <property type="molecule type" value="Genomic_DNA"/>
</dbReference>
<feature type="domain" description="DUF4332" evidence="1">
    <location>
        <begin position="22"/>
        <end position="142"/>
    </location>
</feature>
<dbReference type="RefSeq" id="WP_283760384.1">
    <property type="nucleotide sequence ID" value="NZ_JAQOSQ010000047.1"/>
</dbReference>
<sequence length="144" mass="16303">MNVASPRNSLVSCTYPLEELPGLSRQHCNLLYRLGLSTTTDLLQQMSPAPERIKYAKQLRLPIHVINKWIALSDLARVKSIGCEYNGLLLHSGIASVAQLSQMSAHHVHRQVLKLQVTLMQRRDLCPSVDRVAQWIKEARQLAR</sequence>
<name>A0ABT7C2R9_9CYAN</name>